<dbReference type="InterPro" id="IPR036378">
    <property type="entry name" value="FAS1_dom_sf"/>
</dbReference>
<gene>
    <name evidence="1" type="ORF">LSAA_8855</name>
</gene>
<proteinExistence type="predicted"/>
<evidence type="ECO:0000313" key="2">
    <source>
        <dbReference type="Proteomes" id="UP000675881"/>
    </source>
</evidence>
<reference evidence="1" key="1">
    <citation type="submission" date="2021-02" db="EMBL/GenBank/DDBJ databases">
        <authorList>
            <person name="Bekaert M."/>
        </authorList>
    </citation>
    <scope>NUCLEOTIDE SEQUENCE</scope>
    <source>
        <strain evidence="1">IoA-00</strain>
    </source>
</reference>
<protein>
    <submittedName>
        <fullName evidence="1">(salmon louse) hypothetical protein</fullName>
    </submittedName>
</protein>
<name>A0A7R8H901_LEPSM</name>
<evidence type="ECO:0000313" key="1">
    <source>
        <dbReference type="EMBL" id="CAF2931667.1"/>
    </source>
</evidence>
<keyword evidence="2" id="KW-1185">Reference proteome</keyword>
<sequence length="147" mass="16578">MMKLLAYLLLVGTTLALPYSTNLQESSSDTLIKVAEKLNLKTFVQKALGSDVSKIINHDGPFTVFLLQMTLLLLVNNNTQLNTHLMKPCYSISQELADDGRTIRFNVYNGGQVKTANGRRIMKTDNVARNGVVSRYWRSYVLYFQAL</sequence>
<dbReference type="OrthoDB" id="286301at2759"/>
<dbReference type="Proteomes" id="UP000675881">
    <property type="component" value="Chromosome 4"/>
</dbReference>
<dbReference type="EMBL" id="HG994583">
    <property type="protein sequence ID" value="CAF2931667.1"/>
    <property type="molecule type" value="Genomic_DNA"/>
</dbReference>
<dbReference type="AlphaFoldDB" id="A0A7R8H901"/>
<dbReference type="SUPFAM" id="SSF82153">
    <property type="entry name" value="FAS1 domain"/>
    <property type="match status" value="1"/>
</dbReference>
<accession>A0A7R8H901</accession>
<organism evidence="1 2">
    <name type="scientific">Lepeophtheirus salmonis</name>
    <name type="common">Salmon louse</name>
    <name type="synonym">Caligus salmonis</name>
    <dbReference type="NCBI Taxonomy" id="72036"/>
    <lineage>
        <taxon>Eukaryota</taxon>
        <taxon>Metazoa</taxon>
        <taxon>Ecdysozoa</taxon>
        <taxon>Arthropoda</taxon>
        <taxon>Crustacea</taxon>
        <taxon>Multicrustacea</taxon>
        <taxon>Hexanauplia</taxon>
        <taxon>Copepoda</taxon>
        <taxon>Siphonostomatoida</taxon>
        <taxon>Caligidae</taxon>
        <taxon>Lepeophtheirus</taxon>
    </lineage>
</organism>